<name>A0A177AJ59_9PEZI</name>
<evidence type="ECO:0000313" key="2">
    <source>
        <dbReference type="EMBL" id="OAF62107.1"/>
    </source>
</evidence>
<dbReference type="EMBL" id="KV441388">
    <property type="protein sequence ID" value="OAF62107.1"/>
    <property type="molecule type" value="Genomic_DNA"/>
</dbReference>
<dbReference type="GeneID" id="36284540"/>
<evidence type="ECO:0000256" key="1">
    <source>
        <dbReference type="SAM" id="MobiDB-lite"/>
    </source>
</evidence>
<dbReference type="RefSeq" id="XP_024327381.1">
    <property type="nucleotide sequence ID" value="XM_024465129.1"/>
</dbReference>
<dbReference type="Proteomes" id="UP000077154">
    <property type="component" value="Unassembled WGS sequence"/>
</dbReference>
<proteinExistence type="predicted"/>
<sequence>MSSNAPNAPAPDSLDKRSRTGVTPKIEPLQSGTKLVGQSGMHAKDERKYILKNIFHTSVASSSNSSVQFKFEAELNAPQYENA</sequence>
<feature type="region of interest" description="Disordered" evidence="1">
    <location>
        <begin position="1"/>
        <end position="42"/>
    </location>
</feature>
<protein>
    <submittedName>
        <fullName evidence="2">Uncharacterized protein</fullName>
    </submittedName>
</protein>
<organism evidence="2">
    <name type="scientific">Pseudogymnoascus destructans</name>
    <dbReference type="NCBI Taxonomy" id="655981"/>
    <lineage>
        <taxon>Eukaryota</taxon>
        <taxon>Fungi</taxon>
        <taxon>Dikarya</taxon>
        <taxon>Ascomycota</taxon>
        <taxon>Pezizomycotina</taxon>
        <taxon>Leotiomycetes</taxon>
        <taxon>Thelebolales</taxon>
        <taxon>Thelebolaceae</taxon>
        <taxon>Pseudogymnoascus</taxon>
    </lineage>
</organism>
<dbReference type="AlphaFoldDB" id="A0A177AJ59"/>
<accession>A0A177AJ59</accession>
<reference evidence="2" key="1">
    <citation type="submission" date="2016-03" db="EMBL/GenBank/DDBJ databases">
        <title>Updated assembly of Pseudogymnoascus destructans, the fungus causing white-nose syndrome of bats.</title>
        <authorList>
            <person name="Palmer J.M."/>
            <person name="Drees K.P."/>
            <person name="Foster J.T."/>
            <person name="Lindner D.L."/>
        </authorList>
    </citation>
    <scope>NUCLEOTIDE SEQUENCE [LARGE SCALE GENOMIC DNA]</scope>
    <source>
        <strain evidence="2">20631-21</strain>
    </source>
</reference>
<gene>
    <name evidence="2" type="ORF">VC83_01451</name>
</gene>